<keyword evidence="1" id="KW-0175">Coiled coil</keyword>
<evidence type="ECO:0000313" key="4">
    <source>
        <dbReference type="EMBL" id="CCC95082.1"/>
    </source>
</evidence>
<name>G0V0B2_TRYCI</name>
<organism evidence="4">
    <name type="scientific">Trypanosoma congolense (strain IL3000)</name>
    <dbReference type="NCBI Taxonomy" id="1068625"/>
    <lineage>
        <taxon>Eukaryota</taxon>
        <taxon>Discoba</taxon>
        <taxon>Euglenozoa</taxon>
        <taxon>Kinetoplastea</taxon>
        <taxon>Metakinetoplastina</taxon>
        <taxon>Trypanosomatida</taxon>
        <taxon>Trypanosomatidae</taxon>
        <taxon>Trypanosoma</taxon>
        <taxon>Nannomonas</taxon>
    </lineage>
</organism>
<keyword evidence="3" id="KW-1133">Transmembrane helix</keyword>
<evidence type="ECO:0008006" key="5">
    <source>
        <dbReference type="Google" id="ProtNLM"/>
    </source>
</evidence>
<feature type="region of interest" description="Disordered" evidence="2">
    <location>
        <begin position="207"/>
        <end position="266"/>
    </location>
</feature>
<keyword evidence="3" id="KW-0472">Membrane</keyword>
<accession>G0V0B2</accession>
<proteinExistence type="predicted"/>
<dbReference type="EMBL" id="HE575324">
    <property type="protein sequence ID" value="CCC95082.1"/>
    <property type="molecule type" value="Genomic_DNA"/>
</dbReference>
<dbReference type="Gene3D" id="1.10.287.110">
    <property type="entry name" value="DnaJ domain"/>
    <property type="match status" value="1"/>
</dbReference>
<protein>
    <recommendedName>
        <fullName evidence="5">J domain-containing protein</fullName>
    </recommendedName>
</protein>
<feature type="transmembrane region" description="Helical" evidence="3">
    <location>
        <begin position="321"/>
        <end position="338"/>
    </location>
</feature>
<dbReference type="AlphaFoldDB" id="G0V0B2"/>
<reference evidence="4" key="1">
    <citation type="journal article" date="2012" name="Proc. Natl. Acad. Sci. U.S.A.">
        <title>Antigenic diversity is generated by distinct evolutionary mechanisms in African trypanosome species.</title>
        <authorList>
            <person name="Jackson A.P."/>
            <person name="Berry A."/>
            <person name="Aslett M."/>
            <person name="Allison H.C."/>
            <person name="Burton P."/>
            <person name="Vavrova-Anderson J."/>
            <person name="Brown R."/>
            <person name="Browne H."/>
            <person name="Corton N."/>
            <person name="Hauser H."/>
            <person name="Gamble J."/>
            <person name="Gilderthorp R."/>
            <person name="Marcello L."/>
            <person name="McQuillan J."/>
            <person name="Otto T.D."/>
            <person name="Quail M.A."/>
            <person name="Sanders M.J."/>
            <person name="van Tonder A."/>
            <person name="Ginger M.L."/>
            <person name="Field M.C."/>
            <person name="Barry J.D."/>
            <person name="Hertz-Fowler C."/>
            <person name="Berriman M."/>
        </authorList>
    </citation>
    <scope>NUCLEOTIDE SEQUENCE</scope>
    <source>
        <strain evidence="4">IL3000</strain>
    </source>
</reference>
<dbReference type="InterPro" id="IPR036869">
    <property type="entry name" value="J_dom_sf"/>
</dbReference>
<evidence type="ECO:0000256" key="1">
    <source>
        <dbReference type="SAM" id="Coils"/>
    </source>
</evidence>
<sequence length="441" mass="50386">MLRPKLVLFCSSLQRALIRTELVKDYQKIEAERRQLAEAEQKRKEYEHYPLRYRLLECKPGAPLALMKLKYLLACRRTHPDAGGDAETFLRVCLAYQDIMKDYGVETVENKIVNLGNFQVDSHEAQNYLEARAKIKSFIPMSTLEDYITKLEEVKSRIGDDLAERLAANDDEAMLLLEDIEEMMEENGLRTVRLEVLEDGGVKVLEKPTLTDGTERPFFLEDPGRYDGQMQDGNQPPAPSTPMDGTAQPAENDGSGSECDPGSWGRQRALRMTEISSEDIEVLNAKHSVQDRTDVAGLAARTATEVMKNTEEAKKIRLESSVLYVLVLSVFLLIYVYIEGLMRAKSQEDKRPGVMDHVTTDTMLPWWGNDVEYESQVKRIFVEEWRRARASSRRVQAFQDGVSRESLNEVTKKELDLKIFTVTAERLREMKERAGKHTGLR</sequence>
<gene>
    <name evidence="4" type="ORF">TCIL3000_11_4880</name>
</gene>
<dbReference type="SUPFAM" id="SSF46565">
    <property type="entry name" value="Chaperone J-domain"/>
    <property type="match status" value="1"/>
</dbReference>
<dbReference type="VEuPathDB" id="TriTrypDB:TcIL3000.11.4880"/>
<feature type="compositionally biased region" description="Basic and acidic residues" evidence="2">
    <location>
        <begin position="213"/>
        <end position="225"/>
    </location>
</feature>
<evidence type="ECO:0000256" key="3">
    <source>
        <dbReference type="SAM" id="Phobius"/>
    </source>
</evidence>
<keyword evidence="3" id="KW-0812">Transmembrane</keyword>
<evidence type="ECO:0000256" key="2">
    <source>
        <dbReference type="SAM" id="MobiDB-lite"/>
    </source>
</evidence>
<feature type="coiled-coil region" evidence="1">
    <location>
        <begin position="19"/>
        <end position="49"/>
    </location>
</feature>